<organism evidence="5 6">
    <name type="scientific">Rathayibacter toxicus</name>
    <dbReference type="NCBI Taxonomy" id="145458"/>
    <lineage>
        <taxon>Bacteria</taxon>
        <taxon>Bacillati</taxon>
        <taxon>Actinomycetota</taxon>
        <taxon>Actinomycetes</taxon>
        <taxon>Micrococcales</taxon>
        <taxon>Microbacteriaceae</taxon>
        <taxon>Rathayibacter</taxon>
    </lineage>
</organism>
<dbReference type="EMBL" id="LBFI01000031">
    <property type="protein sequence ID" value="KKM45853.1"/>
    <property type="molecule type" value="Genomic_DNA"/>
</dbReference>
<dbReference type="STRING" id="145458.APU90_02035"/>
<dbReference type="KEGG" id="rtc:APU90_02035"/>
<dbReference type="PANTHER" id="PTHR11092:SF0">
    <property type="entry name" value="EPIMERASE FAMILY PROTEIN SDR39U1"/>
    <property type="match status" value="1"/>
</dbReference>
<evidence type="ECO:0000256" key="2">
    <source>
        <dbReference type="SAM" id="MobiDB-lite"/>
    </source>
</evidence>
<dbReference type="Gene3D" id="3.40.50.720">
    <property type="entry name" value="NAD(P)-binding Rossmann-like Domain"/>
    <property type="match status" value="1"/>
</dbReference>
<evidence type="ECO:0000313" key="5">
    <source>
        <dbReference type="EMBL" id="KKM45853.1"/>
    </source>
</evidence>
<evidence type="ECO:0000313" key="6">
    <source>
        <dbReference type="Proteomes" id="UP000052979"/>
    </source>
</evidence>
<dbReference type="eggNOG" id="COG1090">
    <property type="taxonomic scope" value="Bacteria"/>
</dbReference>
<evidence type="ECO:0000256" key="1">
    <source>
        <dbReference type="ARBA" id="ARBA00009353"/>
    </source>
</evidence>
<dbReference type="Proteomes" id="UP000052979">
    <property type="component" value="Unassembled WGS sequence"/>
</dbReference>
<dbReference type="NCBIfam" id="TIGR01777">
    <property type="entry name" value="yfcH"/>
    <property type="match status" value="1"/>
</dbReference>
<feature type="domain" description="DUF1731" evidence="4">
    <location>
        <begin position="235"/>
        <end position="282"/>
    </location>
</feature>
<dbReference type="Pfam" id="PF08338">
    <property type="entry name" value="DUF1731"/>
    <property type="match status" value="1"/>
</dbReference>
<reference evidence="5 6" key="1">
    <citation type="submission" date="2015-04" db="EMBL/GenBank/DDBJ databases">
        <title>Draft genome sequence of Rathayibacter toxicus strain FH-142 (AKA 70134 or CS 32), a Western Australian isolate.</title>
        <authorList>
            <consortium name="Consortium for Microbial Forensics and Genomics (microFORGE)"/>
            <person name="Knight B.M."/>
            <person name="Roberts D.P."/>
            <person name="Lin D."/>
            <person name="Hari K."/>
            <person name="Fletcher J."/>
            <person name="Melcher U."/>
            <person name="Blagden T."/>
            <person name="Luster D.G."/>
            <person name="Sechler A.J."/>
            <person name="Schneider W.L."/>
            <person name="Winegar R.A."/>
        </authorList>
    </citation>
    <scope>NUCLEOTIDE SEQUENCE [LARGE SCALE GENOMIC DNA]</scope>
    <source>
        <strain evidence="5 6">FH142</strain>
    </source>
</reference>
<feature type="region of interest" description="Disordered" evidence="2">
    <location>
        <begin position="1"/>
        <end position="23"/>
    </location>
</feature>
<dbReference type="InterPro" id="IPR013549">
    <property type="entry name" value="DUF1731"/>
</dbReference>
<sequence length="284" mass="30935">MIGSELTRQLRSEGHETRRLVRHAPTSPDEFRWAPASSVLDVNILEGVDAVVNLSGASINRLPWTSAYKREILESRLRATHTITNALRQATNPPGVLLNASAVGIYGNRPGEELTDESERGEGFLADVVERWEQEANLAPESTRVVTARTGLVLGQGGALAPLLPLTRLGLSGPLGGGLQFWPWISLYDEAAALRHLLTSSLRGPVALAAPEPATANDVMSTLARLLRRPFAVPVPKKVVTFVLREAGTELVLSNQRVAPQRLLDDGFVFRHRTVVEALQWVLS</sequence>
<feature type="compositionally biased region" description="Basic and acidic residues" evidence="2">
    <location>
        <begin position="8"/>
        <end position="19"/>
    </location>
</feature>
<accession>A0A0C5BG25</accession>
<feature type="domain" description="NAD-dependent epimerase/dehydratase" evidence="3">
    <location>
        <begin position="1"/>
        <end position="119"/>
    </location>
</feature>
<dbReference type="KEGG" id="rtx:TI83_04440"/>
<proteinExistence type="inferred from homology"/>
<dbReference type="InterPro" id="IPR010099">
    <property type="entry name" value="SDR39U1"/>
</dbReference>
<dbReference type="PATRIC" id="fig|145458.7.peg.1027"/>
<evidence type="ECO:0000259" key="4">
    <source>
        <dbReference type="Pfam" id="PF08338"/>
    </source>
</evidence>
<evidence type="ECO:0000259" key="3">
    <source>
        <dbReference type="Pfam" id="PF01370"/>
    </source>
</evidence>
<dbReference type="Pfam" id="PF01370">
    <property type="entry name" value="Epimerase"/>
    <property type="match status" value="1"/>
</dbReference>
<dbReference type="SUPFAM" id="SSF51735">
    <property type="entry name" value="NAD(P)-binding Rossmann-fold domains"/>
    <property type="match status" value="1"/>
</dbReference>
<dbReference type="InterPro" id="IPR036291">
    <property type="entry name" value="NAD(P)-bd_dom_sf"/>
</dbReference>
<comment type="similarity">
    <text evidence="1">Belongs to the NAD(P)-dependent epimerase/dehydratase family. SDR39U1 subfamily.</text>
</comment>
<gene>
    <name evidence="5" type="ORF">VT73_05430</name>
</gene>
<keyword evidence="6" id="KW-1185">Reference proteome</keyword>
<name>A0A0C5BG25_9MICO</name>
<dbReference type="PANTHER" id="PTHR11092">
    <property type="entry name" value="SUGAR NUCLEOTIDE EPIMERASE RELATED"/>
    <property type="match status" value="1"/>
</dbReference>
<comment type="caution">
    <text evidence="5">The sequence shown here is derived from an EMBL/GenBank/DDBJ whole genome shotgun (WGS) entry which is preliminary data.</text>
</comment>
<dbReference type="AlphaFoldDB" id="A0A0C5BG25"/>
<protein>
    <submittedName>
        <fullName evidence="5">Nucleoside-diphosphate sugar epimerase</fullName>
    </submittedName>
</protein>
<dbReference type="InterPro" id="IPR001509">
    <property type="entry name" value="Epimerase_deHydtase"/>
</dbReference>